<keyword evidence="3" id="KW-1185">Reference proteome</keyword>
<name>A0A502BVG6_9HYPH</name>
<feature type="signal peptide" evidence="1">
    <location>
        <begin position="1"/>
        <end position="22"/>
    </location>
</feature>
<dbReference type="InterPro" id="IPR036182">
    <property type="entry name" value="PCuAC_sf"/>
</dbReference>
<evidence type="ECO:0000313" key="2">
    <source>
        <dbReference type="EMBL" id="TPF76973.1"/>
    </source>
</evidence>
<gene>
    <name evidence="2" type="ORF">FHY56_00990</name>
</gene>
<reference evidence="2 3" key="1">
    <citation type="journal article" date="2003" name="Int. J. Syst. Evol. Microbiol.">
        <title>Towards a standardized format for the description of a novel species (of an established genus): Ochrobactrum gallinifaecis sp. nov.</title>
        <authorList>
            <person name="Kampfer P."/>
            <person name="Buczolits S."/>
            <person name="Albrecht A."/>
            <person name="Busse H.J."/>
            <person name="Stackebrandt E."/>
        </authorList>
    </citation>
    <scope>NUCLEOTIDE SEQUENCE [LARGE SCALE GENOMIC DNA]</scope>
    <source>
        <strain evidence="2 3">ISO 196</strain>
    </source>
</reference>
<accession>A0A502BVG6</accession>
<evidence type="ECO:0000313" key="3">
    <source>
        <dbReference type="Proteomes" id="UP000315388"/>
    </source>
</evidence>
<dbReference type="EMBL" id="VEWJ01000001">
    <property type="protein sequence ID" value="TPF76973.1"/>
    <property type="molecule type" value="Genomic_DNA"/>
</dbReference>
<dbReference type="Proteomes" id="UP000315388">
    <property type="component" value="Unassembled WGS sequence"/>
</dbReference>
<dbReference type="Pfam" id="PF04314">
    <property type="entry name" value="PCuAC"/>
    <property type="match status" value="1"/>
</dbReference>
<dbReference type="SUPFAM" id="SSF110087">
    <property type="entry name" value="DR1885-like metal-binding protein"/>
    <property type="match status" value="1"/>
</dbReference>
<evidence type="ECO:0000256" key="1">
    <source>
        <dbReference type="SAM" id="SignalP"/>
    </source>
</evidence>
<protein>
    <submittedName>
        <fullName evidence="2">Copper chaperone PCu(A)C</fullName>
    </submittedName>
</protein>
<organism evidence="2 3">
    <name type="scientific">Brucella gallinifaecis</name>
    <dbReference type="NCBI Taxonomy" id="215590"/>
    <lineage>
        <taxon>Bacteria</taxon>
        <taxon>Pseudomonadati</taxon>
        <taxon>Pseudomonadota</taxon>
        <taxon>Alphaproteobacteria</taxon>
        <taxon>Hyphomicrobiales</taxon>
        <taxon>Brucellaceae</taxon>
        <taxon>Brucella/Ochrobactrum group</taxon>
        <taxon>Brucella</taxon>
    </lineage>
</organism>
<proteinExistence type="predicted"/>
<sequence>MTMRLYLRSVLFLLTFAAVLQAAQAHETQHADHQNHKGHKNYVTDGEQADQINIVISRPWLLETPPGVSTGGGYVTLFNRSGEPDRLIAAHSAKAGHIEIHEMKVTDGVMTMRLLDEGIALPAGASVDLQPGGKHLMLFNLDAPLKVGDKVRIKLVFERAGAITTVFDIKPHLTEHGRKMQHGSDNNHHGH</sequence>
<dbReference type="Gene3D" id="2.60.40.1890">
    <property type="entry name" value="PCu(A)C copper chaperone"/>
    <property type="match status" value="1"/>
</dbReference>
<dbReference type="InterPro" id="IPR058248">
    <property type="entry name" value="Lxx211020-like"/>
</dbReference>
<dbReference type="PANTHER" id="PTHR36302">
    <property type="entry name" value="BLR7088 PROTEIN"/>
    <property type="match status" value="1"/>
</dbReference>
<dbReference type="PANTHER" id="PTHR36302:SF1">
    <property type="entry name" value="COPPER CHAPERONE PCU(A)C"/>
    <property type="match status" value="1"/>
</dbReference>
<dbReference type="AlphaFoldDB" id="A0A502BVG6"/>
<comment type="caution">
    <text evidence="2">The sequence shown here is derived from an EMBL/GenBank/DDBJ whole genome shotgun (WGS) entry which is preliminary data.</text>
</comment>
<dbReference type="InterPro" id="IPR007410">
    <property type="entry name" value="LpqE-like"/>
</dbReference>
<dbReference type="RefSeq" id="WP_140903314.1">
    <property type="nucleotide sequence ID" value="NZ_JBHTMD010000017.1"/>
</dbReference>
<keyword evidence="1" id="KW-0732">Signal</keyword>
<feature type="chain" id="PRO_5021299646" evidence="1">
    <location>
        <begin position="23"/>
        <end position="191"/>
    </location>
</feature>